<dbReference type="Pfam" id="PF07080">
    <property type="entry name" value="DUF1348"/>
    <property type="match status" value="1"/>
</dbReference>
<dbReference type="SUPFAM" id="SSF54427">
    <property type="entry name" value="NTF2-like"/>
    <property type="match status" value="1"/>
</dbReference>
<name>A0A7S1XB30_9CHLO</name>
<dbReference type="AlphaFoldDB" id="A0A7S1XB30"/>
<protein>
    <recommendedName>
        <fullName evidence="2">DUF4440 domain-containing protein</fullName>
    </recommendedName>
</protein>
<dbReference type="PANTHER" id="PTHR31757">
    <property type="entry name" value="SLL0781 PROTEIN"/>
    <property type="match status" value="1"/>
</dbReference>
<gene>
    <name evidence="1" type="ORF">TCHU04912_LOCUS20689</name>
</gene>
<accession>A0A7S1XB30</accession>
<evidence type="ECO:0000313" key="1">
    <source>
        <dbReference type="EMBL" id="CAD9222222.1"/>
    </source>
</evidence>
<reference evidence="1" key="1">
    <citation type="submission" date="2021-01" db="EMBL/GenBank/DDBJ databases">
        <authorList>
            <person name="Corre E."/>
            <person name="Pelletier E."/>
            <person name="Niang G."/>
            <person name="Scheremetjew M."/>
            <person name="Finn R."/>
            <person name="Kale V."/>
            <person name="Holt S."/>
            <person name="Cochrane G."/>
            <person name="Meng A."/>
            <person name="Brown T."/>
            <person name="Cohen L."/>
        </authorList>
    </citation>
    <scope>NUCLEOTIDE SEQUENCE</scope>
    <source>
        <strain evidence="1">PLY429</strain>
    </source>
</reference>
<dbReference type="PANTHER" id="PTHR31757:SF0">
    <property type="entry name" value="SLL0781 PROTEIN"/>
    <property type="match status" value="1"/>
</dbReference>
<dbReference type="InterPro" id="IPR032710">
    <property type="entry name" value="NTF2-like_dom_sf"/>
</dbReference>
<organism evidence="1">
    <name type="scientific">Tetraselmis chuii</name>
    <dbReference type="NCBI Taxonomy" id="63592"/>
    <lineage>
        <taxon>Eukaryota</taxon>
        <taxon>Viridiplantae</taxon>
        <taxon>Chlorophyta</taxon>
        <taxon>core chlorophytes</taxon>
        <taxon>Chlorodendrophyceae</taxon>
        <taxon>Chlorodendrales</taxon>
        <taxon>Chlorodendraceae</taxon>
        <taxon>Tetraselmis</taxon>
    </lineage>
</organism>
<evidence type="ECO:0008006" key="2">
    <source>
        <dbReference type="Google" id="ProtNLM"/>
    </source>
</evidence>
<dbReference type="EMBL" id="HBGG01040120">
    <property type="protein sequence ID" value="CAD9222222.1"/>
    <property type="molecule type" value="Transcribed_RNA"/>
</dbReference>
<dbReference type="InterPro" id="IPR009783">
    <property type="entry name" value="DUF1348"/>
</dbReference>
<dbReference type="Gene3D" id="3.10.450.50">
    <property type="match status" value="1"/>
</dbReference>
<sequence length="152" mass="17757">MSAPALVPPFTEETARLKVQAAEDAWNSCDPERCALAYTEDSIWRNRDSFLQGRGAIKNLLRRKWERELDYSLKKHYFCHTDDKIAVTFQYEYRTADGQWFRAYGNEHWTFDAAGKMKIRNASINDVKIDESERCISTGDRVDRFSTGTFLR</sequence>
<proteinExistence type="predicted"/>